<dbReference type="InterPro" id="IPR016071">
    <property type="entry name" value="Staphylococal_nuclease_OB-fold"/>
</dbReference>
<dbReference type="EMBL" id="JAHWXH010000001">
    <property type="protein sequence ID" value="MDS0244520.1"/>
    <property type="molecule type" value="Genomic_DNA"/>
</dbReference>
<accession>A0AAJ2HHE8</accession>
<dbReference type="PROSITE" id="PS50830">
    <property type="entry name" value="TNASE_3"/>
    <property type="match status" value="1"/>
</dbReference>
<dbReference type="SUPFAM" id="SSF50199">
    <property type="entry name" value="Staphylococcal nuclease"/>
    <property type="match status" value="1"/>
</dbReference>
<dbReference type="InterPro" id="IPR035437">
    <property type="entry name" value="SNase_OB-fold_sf"/>
</dbReference>
<evidence type="ECO:0000313" key="2">
    <source>
        <dbReference type="EMBL" id="MDS0244520.1"/>
    </source>
</evidence>
<dbReference type="RefSeq" id="WP_310890537.1">
    <property type="nucleotide sequence ID" value="NZ_BAAAGR010000001.1"/>
</dbReference>
<reference evidence="2 3" key="1">
    <citation type="submission" date="2021-06" db="EMBL/GenBank/DDBJ databases">
        <title>Genome-based taxonomic framework of Microbacterium strains isolated from marine environment, the description of four new species and reclassification of four preexisting species.</title>
        <authorList>
            <person name="Lee S.D."/>
            <person name="Kim S.-M."/>
            <person name="Byeon Y.-S."/>
            <person name="Yang H.L."/>
            <person name="Kim I.S."/>
        </authorList>
    </citation>
    <scope>NUCLEOTIDE SEQUENCE [LARGE SCALE GENOMIC DNA]</scope>
    <source>
        <strain evidence="2 3">KACC 20514</strain>
    </source>
</reference>
<evidence type="ECO:0000259" key="1">
    <source>
        <dbReference type="PROSITE" id="PS50830"/>
    </source>
</evidence>
<evidence type="ECO:0000313" key="3">
    <source>
        <dbReference type="Proteomes" id="UP001183582"/>
    </source>
</evidence>
<dbReference type="GeneID" id="301457103"/>
<organism evidence="2 3">
    <name type="scientific">Microbacterium aurantiacum</name>
    <dbReference type="NCBI Taxonomy" id="162393"/>
    <lineage>
        <taxon>Bacteria</taxon>
        <taxon>Bacillati</taxon>
        <taxon>Actinomycetota</taxon>
        <taxon>Actinomycetes</taxon>
        <taxon>Micrococcales</taxon>
        <taxon>Microbacteriaceae</taxon>
        <taxon>Microbacterium</taxon>
    </lineage>
</organism>
<name>A0AAJ2HHE8_9MICO</name>
<dbReference type="SMART" id="SM00318">
    <property type="entry name" value="SNc"/>
    <property type="match status" value="1"/>
</dbReference>
<dbReference type="Pfam" id="PF00565">
    <property type="entry name" value="SNase"/>
    <property type="match status" value="1"/>
</dbReference>
<sequence length="191" mass="20139">MSPLGRRRVRRRVLFAVSLAAAALVVFVFVVPLVTDRSSGVAAGVPSPPADAELIEIVSITDGDTVRARSVADGGVLLGDEDEPVRLIGVDTPEVRPDVECGGAEATRALEDLLPVGSRAWASSDAEPRDRYDRALLYLWTEDGAFVNHVLVATGAGVALEVEPNSRYADLFASAEASARTADAGLWGTCH</sequence>
<feature type="domain" description="TNase-like" evidence="1">
    <location>
        <begin position="51"/>
        <end position="189"/>
    </location>
</feature>
<dbReference type="Gene3D" id="2.40.50.90">
    <property type="match status" value="1"/>
</dbReference>
<gene>
    <name evidence="2" type="ORF">KZC50_02705</name>
</gene>
<dbReference type="AlphaFoldDB" id="A0AAJ2HHE8"/>
<proteinExistence type="predicted"/>
<comment type="caution">
    <text evidence="2">The sequence shown here is derived from an EMBL/GenBank/DDBJ whole genome shotgun (WGS) entry which is preliminary data.</text>
</comment>
<dbReference type="Proteomes" id="UP001183582">
    <property type="component" value="Unassembled WGS sequence"/>
</dbReference>
<protein>
    <submittedName>
        <fullName evidence="2">Thermonuclease family protein</fullName>
    </submittedName>
</protein>